<accession>A0A835NQI9</accession>
<keyword evidence="3" id="KW-1185">Reference proteome</keyword>
<comment type="caution">
    <text evidence="1">The sequence shown here is derived from an EMBL/GenBank/DDBJ whole genome shotgun (WGS) entry which is preliminary data.</text>
</comment>
<dbReference type="EMBL" id="JADDUC010000084">
    <property type="protein sequence ID" value="KAG0119544.1"/>
    <property type="molecule type" value="Genomic_DNA"/>
</dbReference>
<evidence type="ECO:0000313" key="3">
    <source>
        <dbReference type="Proteomes" id="UP000618051"/>
    </source>
</evidence>
<reference evidence="2 3" key="2">
    <citation type="journal article" date="2021" name="J. Hered.">
        <title>Feather Gene Expression Elucidates the Developmental Basis of Plumage Iridescence in African Starlings.</title>
        <authorList>
            <person name="Rubenstein D.R."/>
            <person name="Corvelo A."/>
            <person name="MacManes M.D."/>
            <person name="Maia R."/>
            <person name="Narzisi G."/>
            <person name="Rousaki A."/>
            <person name="Vandenabeele P."/>
            <person name="Shawkey M.D."/>
            <person name="Solomon J."/>
        </authorList>
    </citation>
    <scope>NUCLEOTIDE SEQUENCE [LARGE SCALE GENOMIC DNA]</scope>
    <source>
        <strain evidence="2">SS15</strain>
    </source>
</reference>
<gene>
    <name evidence="2" type="ORF">IHE44_0000830</name>
    <name evidence="1" type="ORF">IHE44_014255</name>
</gene>
<name>A0A835NQI9_9PASS</name>
<dbReference type="EMBL" id="JADDUC020000001">
    <property type="protein sequence ID" value="KAI1243241.1"/>
    <property type="molecule type" value="Genomic_DNA"/>
</dbReference>
<reference evidence="2" key="3">
    <citation type="submission" date="2022-01" db="EMBL/GenBank/DDBJ databases">
        <authorList>
            <person name="Rubenstein D.R."/>
        </authorList>
    </citation>
    <scope>NUCLEOTIDE SEQUENCE</scope>
    <source>
        <strain evidence="2">SS15</strain>
        <tissue evidence="2">Liver</tissue>
    </source>
</reference>
<sequence length="150" mass="17283">MRRNDSDKFYLSNECCDLQCIIYIDIKVVKGWCKQQAQQKLEEKKTGHDELNAALKEKRLSDQFLMLTIILYIKPQHDGQLMIQSLFFYTDKSCVNSGRLQQTSGGCRMPEFPANSGTGLLFKDKLFRALVRSVVHNLVIDAIYLQSTQK</sequence>
<organism evidence="1">
    <name type="scientific">Lamprotornis superbus</name>
    <dbReference type="NCBI Taxonomy" id="245042"/>
    <lineage>
        <taxon>Eukaryota</taxon>
        <taxon>Metazoa</taxon>
        <taxon>Chordata</taxon>
        <taxon>Craniata</taxon>
        <taxon>Vertebrata</taxon>
        <taxon>Euteleostomi</taxon>
        <taxon>Archelosauria</taxon>
        <taxon>Archosauria</taxon>
        <taxon>Dinosauria</taxon>
        <taxon>Saurischia</taxon>
        <taxon>Theropoda</taxon>
        <taxon>Coelurosauria</taxon>
        <taxon>Aves</taxon>
        <taxon>Neognathae</taxon>
        <taxon>Neoaves</taxon>
        <taxon>Telluraves</taxon>
        <taxon>Australaves</taxon>
        <taxon>Passeriformes</taxon>
        <taxon>Sturnidae</taxon>
        <taxon>Lamprotornis</taxon>
    </lineage>
</organism>
<evidence type="ECO:0000313" key="2">
    <source>
        <dbReference type="EMBL" id="KAI1243241.1"/>
    </source>
</evidence>
<reference evidence="1" key="1">
    <citation type="submission" date="2020-10" db="EMBL/GenBank/DDBJ databases">
        <title>Feather gene expression reveals the developmental basis of iridescence in African starlings.</title>
        <authorList>
            <person name="Rubenstein D.R."/>
        </authorList>
    </citation>
    <scope>NUCLEOTIDE SEQUENCE</scope>
    <source>
        <strain evidence="1">SS15</strain>
        <tissue evidence="1">Liver</tissue>
    </source>
</reference>
<dbReference type="AlphaFoldDB" id="A0A835NQI9"/>
<evidence type="ECO:0000313" key="1">
    <source>
        <dbReference type="EMBL" id="KAG0119544.1"/>
    </source>
</evidence>
<dbReference type="Proteomes" id="UP000618051">
    <property type="component" value="Unassembled WGS sequence"/>
</dbReference>
<protein>
    <submittedName>
        <fullName evidence="1">Uncharacterized protein</fullName>
    </submittedName>
</protein>
<proteinExistence type="predicted"/>